<dbReference type="OrthoDB" id="1649389at2"/>
<comment type="caution">
    <text evidence="2">The sequence shown here is derived from an EMBL/GenBank/DDBJ whole genome shotgun (WGS) entry which is preliminary data.</text>
</comment>
<evidence type="ECO:0000313" key="2">
    <source>
        <dbReference type="EMBL" id="TYC14367.1"/>
    </source>
</evidence>
<dbReference type="Gene3D" id="3.40.50.300">
    <property type="entry name" value="P-loop containing nucleotide triphosphate hydrolases"/>
    <property type="match status" value="1"/>
</dbReference>
<keyword evidence="3" id="KW-1185">Reference proteome</keyword>
<protein>
    <submittedName>
        <fullName evidence="2">AAA family ATPase</fullName>
    </submittedName>
</protein>
<dbReference type="Proteomes" id="UP000322634">
    <property type="component" value="Unassembled WGS sequence"/>
</dbReference>
<dbReference type="SMART" id="SM00382">
    <property type="entry name" value="AAA"/>
    <property type="match status" value="1"/>
</dbReference>
<dbReference type="SUPFAM" id="SSF52540">
    <property type="entry name" value="P-loop containing nucleoside triphosphate hydrolases"/>
    <property type="match status" value="1"/>
</dbReference>
<name>A0A5D0U8F1_9ACTN</name>
<organism evidence="2 3">
    <name type="scientific">Actinomadura syzygii</name>
    <dbReference type="NCBI Taxonomy" id="1427538"/>
    <lineage>
        <taxon>Bacteria</taxon>
        <taxon>Bacillati</taxon>
        <taxon>Actinomycetota</taxon>
        <taxon>Actinomycetes</taxon>
        <taxon>Streptosporangiales</taxon>
        <taxon>Thermomonosporaceae</taxon>
        <taxon>Actinomadura</taxon>
    </lineage>
</organism>
<feature type="domain" description="AAA+ ATPase" evidence="1">
    <location>
        <begin position="2"/>
        <end position="183"/>
    </location>
</feature>
<dbReference type="InterPro" id="IPR003593">
    <property type="entry name" value="AAA+_ATPase"/>
</dbReference>
<dbReference type="Pfam" id="PF13671">
    <property type="entry name" value="AAA_33"/>
    <property type="match status" value="1"/>
</dbReference>
<gene>
    <name evidence="2" type="ORF">FXF65_16015</name>
</gene>
<dbReference type="AlphaFoldDB" id="A0A5D0U8F1"/>
<evidence type="ECO:0000259" key="1">
    <source>
        <dbReference type="SMART" id="SM00382"/>
    </source>
</evidence>
<dbReference type="RefSeq" id="WP_148350757.1">
    <property type="nucleotide sequence ID" value="NZ_JBHSBF010000036.1"/>
</dbReference>
<dbReference type="EMBL" id="VSFF01000006">
    <property type="protein sequence ID" value="TYC14367.1"/>
    <property type="molecule type" value="Genomic_DNA"/>
</dbReference>
<dbReference type="InterPro" id="IPR027417">
    <property type="entry name" value="P-loop_NTPase"/>
</dbReference>
<accession>A0A5D0U8F1</accession>
<reference evidence="2 3" key="1">
    <citation type="submission" date="2019-08" db="EMBL/GenBank/DDBJ databases">
        <title>Actinomadura sp. nov. CYP1-5 isolated from mountain soil.</title>
        <authorList>
            <person name="Songsumanus A."/>
            <person name="Kuncharoen N."/>
            <person name="Kudo T."/>
            <person name="Yuki M."/>
            <person name="Igarashi Y."/>
            <person name="Tanasupawat S."/>
        </authorList>
    </citation>
    <scope>NUCLEOTIDE SEQUENCE [LARGE SCALE GENOMIC DNA]</scope>
    <source>
        <strain evidence="2 3">GKU157</strain>
    </source>
</reference>
<proteinExistence type="predicted"/>
<sequence length="192" mass="20903">MRGDVVILTGPPGAGKSTTAAALAAGFEKSVHLHTDDFWHFIAAGAVPPYLPESDRQNQTVLRVIALAALAYAEGGYTVVVDGIIGPWMLHHFQRAQRDDPATSTHYVVLRPARETTLARAQARTGPDALTAAEPVLAMWDQFADLADLERHVLDTGDQSPEQTLEAVREALKSESFRFPQNRDMSNKSVTT</sequence>
<evidence type="ECO:0000313" key="3">
    <source>
        <dbReference type="Proteomes" id="UP000322634"/>
    </source>
</evidence>